<dbReference type="STRING" id="418495.SAMN05216215_1017101"/>
<name>A0A1H3FQB8_9PSEU</name>
<dbReference type="AlphaFoldDB" id="A0A1H3FQB8"/>
<gene>
    <name evidence="1" type="ORF">SAMN05216215_1017101</name>
</gene>
<accession>A0A1H3FQB8</accession>
<evidence type="ECO:0000313" key="2">
    <source>
        <dbReference type="Proteomes" id="UP000199529"/>
    </source>
</evidence>
<organism evidence="1 2">
    <name type="scientific">Saccharopolyspora shandongensis</name>
    <dbReference type="NCBI Taxonomy" id="418495"/>
    <lineage>
        <taxon>Bacteria</taxon>
        <taxon>Bacillati</taxon>
        <taxon>Actinomycetota</taxon>
        <taxon>Actinomycetes</taxon>
        <taxon>Pseudonocardiales</taxon>
        <taxon>Pseudonocardiaceae</taxon>
        <taxon>Saccharopolyspora</taxon>
    </lineage>
</organism>
<keyword evidence="2" id="KW-1185">Reference proteome</keyword>
<reference evidence="2" key="1">
    <citation type="submission" date="2016-10" db="EMBL/GenBank/DDBJ databases">
        <authorList>
            <person name="Varghese N."/>
            <person name="Submissions S."/>
        </authorList>
    </citation>
    <scope>NUCLEOTIDE SEQUENCE [LARGE SCALE GENOMIC DNA]</scope>
    <source>
        <strain evidence="2">CGMCC 4.3530</strain>
    </source>
</reference>
<dbReference type="RefSeq" id="WP_093267322.1">
    <property type="nucleotide sequence ID" value="NZ_FNOK01000017.1"/>
</dbReference>
<dbReference type="EMBL" id="FNOK01000017">
    <property type="protein sequence ID" value="SDX92588.1"/>
    <property type="molecule type" value="Genomic_DNA"/>
</dbReference>
<dbReference type="OrthoDB" id="5195038at2"/>
<proteinExistence type="predicted"/>
<dbReference type="Proteomes" id="UP000199529">
    <property type="component" value="Unassembled WGS sequence"/>
</dbReference>
<sequence>MGAENAALAVLLRRAQWLLDDLAFQVGAGHRDADDFEAVATVLSEISRLLQEKSPTTNSEGTVECS</sequence>
<evidence type="ECO:0000313" key="1">
    <source>
        <dbReference type="EMBL" id="SDX92588.1"/>
    </source>
</evidence>
<protein>
    <submittedName>
        <fullName evidence="1">Uncharacterized protein</fullName>
    </submittedName>
</protein>